<proteinExistence type="predicted"/>
<dbReference type="RefSeq" id="WP_345377129.1">
    <property type="nucleotide sequence ID" value="NZ_BAABLM010000010.1"/>
</dbReference>
<comment type="caution">
    <text evidence="2">The sequence shown here is derived from an EMBL/GenBank/DDBJ whole genome shotgun (WGS) entry which is preliminary data.</text>
</comment>
<feature type="domain" description="DUF1023" evidence="1">
    <location>
        <begin position="331"/>
        <end position="514"/>
    </location>
</feature>
<name>A0ABP8WCM4_9MICO</name>
<organism evidence="2 3">
    <name type="scientific">Frondihabitans cladoniiphilus</name>
    <dbReference type="NCBI Taxonomy" id="715785"/>
    <lineage>
        <taxon>Bacteria</taxon>
        <taxon>Bacillati</taxon>
        <taxon>Actinomycetota</taxon>
        <taxon>Actinomycetes</taxon>
        <taxon>Micrococcales</taxon>
        <taxon>Microbacteriaceae</taxon>
        <taxon>Frondihabitans</taxon>
    </lineage>
</organism>
<sequence length="609" mass="63491">MADWTTTDPGAGDLEPLQTRMTKLQKQLDHALDLKNLVGTQDARVDAAWTGTGHAAWARKAAEAEVAWNTLHTWAQNEYSALGRYVATVQDIKERAAKAKGRLASAEQVLAAPHSMLADPTLTGTTDSTDATASGLDLTARSQASSDRLAAQFALQKLAEERQAADSALVSSIHDARLDARAAGLVALPGGLTVSGLDSMSTTDLLTTLGSLSATDLNDVLEADPSLAQTFWKKPPPAAQVASWWSTLSDEQKAALTAGASSIIGNLGGVPYSIRLEANRLQLRDAQARTDLTKEQRTAVEQTAKALKARKSVPPAPRGLLDFTLESDPPLAAVVIGDLDTAGHVTWAVPGMDTKVSTAMAGWTGAAQNLYDQQRSIDPSESLAVVSWIGYKTPTLAETEHSPAGADSVLTSGLAYDGGTRLASELDALHDTRANGGQGIPQVSALGHSYGTTTVADALVQTKHDVTNVELLASAGIDSDQVPTTGSMHVDTVGGAPQIYATQSVHDSVATLGRVGSLRWNPDGPLADTIRYGSSGTQVDGTYYKPVTGHDPIGYGLTGSQATRGHGYLDTGTESLYNTAAASLGRTDLLLQDVPIPTPGASPAPVPSG</sequence>
<evidence type="ECO:0000313" key="2">
    <source>
        <dbReference type="EMBL" id="GAA4684947.1"/>
    </source>
</evidence>
<accession>A0ABP8WCM4</accession>
<protein>
    <recommendedName>
        <fullName evidence="1">DUF1023 domain-containing protein</fullName>
    </recommendedName>
</protein>
<dbReference type="InterPro" id="IPR010427">
    <property type="entry name" value="DUF1023"/>
</dbReference>
<gene>
    <name evidence="2" type="ORF">GCM10025780_34070</name>
</gene>
<dbReference type="EMBL" id="BAABLM010000010">
    <property type="protein sequence ID" value="GAA4684947.1"/>
    <property type="molecule type" value="Genomic_DNA"/>
</dbReference>
<reference evidence="3" key="1">
    <citation type="journal article" date="2019" name="Int. J. Syst. Evol. Microbiol.">
        <title>The Global Catalogue of Microorganisms (GCM) 10K type strain sequencing project: providing services to taxonomists for standard genome sequencing and annotation.</title>
        <authorList>
            <consortium name="The Broad Institute Genomics Platform"/>
            <consortium name="The Broad Institute Genome Sequencing Center for Infectious Disease"/>
            <person name="Wu L."/>
            <person name="Ma J."/>
        </authorList>
    </citation>
    <scope>NUCLEOTIDE SEQUENCE [LARGE SCALE GENOMIC DNA]</scope>
    <source>
        <strain evidence="3">JCM 18956</strain>
    </source>
</reference>
<evidence type="ECO:0000259" key="1">
    <source>
        <dbReference type="Pfam" id="PF06259"/>
    </source>
</evidence>
<dbReference type="Pfam" id="PF06259">
    <property type="entry name" value="Abhydrolase_8"/>
    <property type="match status" value="1"/>
</dbReference>
<dbReference type="Proteomes" id="UP001501295">
    <property type="component" value="Unassembled WGS sequence"/>
</dbReference>
<keyword evidence="3" id="KW-1185">Reference proteome</keyword>
<evidence type="ECO:0000313" key="3">
    <source>
        <dbReference type="Proteomes" id="UP001501295"/>
    </source>
</evidence>